<accession>A0ABD2Q8G4</accession>
<feature type="region of interest" description="Disordered" evidence="1">
    <location>
        <begin position="89"/>
        <end position="115"/>
    </location>
</feature>
<sequence length="152" mass="17233">MLWNYFVFAFDKTVAMQYCSRIESGSVDEIAKDLEDNWQFYVNTQDSADFPTGDINMADETHQGRSRRDNLQSQIDELTGMVKQLLRERSLSNARSTQYYRPRSRSKGPPPPGSNASWCANHRWHGEACRKCLGTTSNGSACSFAEDSKNSC</sequence>
<comment type="caution">
    <text evidence="2">The sequence shown here is derived from an EMBL/GenBank/DDBJ whole genome shotgun (WGS) entry which is preliminary data.</text>
</comment>
<dbReference type="EMBL" id="JBJKFK010000651">
    <property type="protein sequence ID" value="KAL3315854.1"/>
    <property type="molecule type" value="Genomic_DNA"/>
</dbReference>
<evidence type="ECO:0000313" key="3">
    <source>
        <dbReference type="Proteomes" id="UP001626550"/>
    </source>
</evidence>
<organism evidence="2 3">
    <name type="scientific">Cichlidogyrus casuarinus</name>
    <dbReference type="NCBI Taxonomy" id="1844966"/>
    <lineage>
        <taxon>Eukaryota</taxon>
        <taxon>Metazoa</taxon>
        <taxon>Spiralia</taxon>
        <taxon>Lophotrochozoa</taxon>
        <taxon>Platyhelminthes</taxon>
        <taxon>Monogenea</taxon>
        <taxon>Monopisthocotylea</taxon>
        <taxon>Dactylogyridea</taxon>
        <taxon>Ancyrocephalidae</taxon>
        <taxon>Cichlidogyrus</taxon>
    </lineage>
</organism>
<gene>
    <name evidence="2" type="ORF">Ciccas_005510</name>
</gene>
<keyword evidence="3" id="KW-1185">Reference proteome</keyword>
<evidence type="ECO:0000256" key="1">
    <source>
        <dbReference type="SAM" id="MobiDB-lite"/>
    </source>
</evidence>
<protein>
    <submittedName>
        <fullName evidence="2">Uncharacterized protein</fullName>
    </submittedName>
</protein>
<name>A0ABD2Q8G4_9PLAT</name>
<dbReference type="Proteomes" id="UP001626550">
    <property type="component" value="Unassembled WGS sequence"/>
</dbReference>
<reference evidence="2 3" key="1">
    <citation type="submission" date="2024-11" db="EMBL/GenBank/DDBJ databases">
        <title>Adaptive evolution of stress response genes in parasites aligns with host niche diversity.</title>
        <authorList>
            <person name="Hahn C."/>
            <person name="Resl P."/>
        </authorList>
    </citation>
    <scope>NUCLEOTIDE SEQUENCE [LARGE SCALE GENOMIC DNA]</scope>
    <source>
        <strain evidence="2">EGGRZ-B1_66</strain>
        <tissue evidence="2">Body</tissue>
    </source>
</reference>
<proteinExistence type="predicted"/>
<evidence type="ECO:0000313" key="2">
    <source>
        <dbReference type="EMBL" id="KAL3315854.1"/>
    </source>
</evidence>
<dbReference type="AlphaFoldDB" id="A0ABD2Q8G4"/>